<name>A0AA47P2H2_MERPO</name>
<feature type="compositionally biased region" description="Basic residues" evidence="1">
    <location>
        <begin position="441"/>
        <end position="453"/>
    </location>
</feature>
<proteinExistence type="predicted"/>
<feature type="region of interest" description="Disordered" evidence="1">
    <location>
        <begin position="423"/>
        <end position="508"/>
    </location>
</feature>
<feature type="compositionally biased region" description="Basic and acidic residues" evidence="1">
    <location>
        <begin position="461"/>
        <end position="471"/>
    </location>
</feature>
<feature type="compositionally biased region" description="Basic and acidic residues" evidence="1">
    <location>
        <begin position="125"/>
        <end position="147"/>
    </location>
</feature>
<reference evidence="2" key="1">
    <citation type="journal article" date="2023" name="Front. Mar. Sci.">
        <title>A new Merluccius polli reference genome to investigate the effects of global change in West African waters.</title>
        <authorList>
            <person name="Mateo J.L."/>
            <person name="Blanco-Fernandez C."/>
            <person name="Garcia-Vazquez E."/>
            <person name="Machado-Schiaffino G."/>
        </authorList>
    </citation>
    <scope>NUCLEOTIDE SEQUENCE</scope>
    <source>
        <strain evidence="2">C29</strain>
        <tissue evidence="2">Fin</tissue>
    </source>
</reference>
<dbReference type="PANTHER" id="PTHR38654:SF1">
    <property type="entry name" value="BUCKY BALL"/>
    <property type="match status" value="1"/>
</dbReference>
<dbReference type="InterPro" id="IPR053309">
    <property type="entry name" value="Balbiani_Body_Formation"/>
</dbReference>
<dbReference type="PANTHER" id="PTHR38654">
    <property type="entry name" value="BUCKY BALL-RELATED"/>
    <property type="match status" value="1"/>
</dbReference>
<gene>
    <name evidence="2" type="ORF">N1851_015732</name>
</gene>
<evidence type="ECO:0000313" key="3">
    <source>
        <dbReference type="Proteomes" id="UP001174136"/>
    </source>
</evidence>
<evidence type="ECO:0000256" key="1">
    <source>
        <dbReference type="SAM" id="MobiDB-lite"/>
    </source>
</evidence>
<sequence length="508" mass="56135">MNNPHSLGAPLLHYHHHVNHSRSCFYGPPPSQPYYLFQWNMNPHNQYGHAASALPFLRPYMAPHPYMSGYPGYVMPQAPMYPVDYRRVFNSCISSPIANDFHSRHPREMSSSEVQTDVSDPLGKLVDRLDGLSTKEEREGDEEKKDVPKAARVTRCFPDIGALKETYVNQAESPLSELGQASCTLKAGPDPVDSQAAISRVEEFLPLASSSVNEEDEEAQATLCLVDTGCQSVLSLSIDELSSREDVCSADVSASARKHNTNEAVYTGGGQMAIEMSAVVRSSMGDSGGETHVPLMATQSEGSEADQDVCACCGTSLEENNYSTGHPGEHFHGSQLEVPHVGMAHNFVEEFAAEEVSDGAEITGSCLTPGQLMQHNYWYPYACPPNPYVLPPPCRLHSTGRSINQCQCGELEGVAGPHTLHEHKGNGGYDQAPHYGPPTRLRSKAKDYKRRGQRGAQPRSYDVHLQHERPSWESYSRNMPRRADHRYKEAEDSHNHRGRGNTMLCTEL</sequence>
<organism evidence="2 3">
    <name type="scientific">Merluccius polli</name>
    <name type="common">Benguela hake</name>
    <name type="synonym">Merluccius cadenati</name>
    <dbReference type="NCBI Taxonomy" id="89951"/>
    <lineage>
        <taxon>Eukaryota</taxon>
        <taxon>Metazoa</taxon>
        <taxon>Chordata</taxon>
        <taxon>Craniata</taxon>
        <taxon>Vertebrata</taxon>
        <taxon>Euteleostomi</taxon>
        <taxon>Actinopterygii</taxon>
        <taxon>Neopterygii</taxon>
        <taxon>Teleostei</taxon>
        <taxon>Neoteleostei</taxon>
        <taxon>Acanthomorphata</taxon>
        <taxon>Zeiogadaria</taxon>
        <taxon>Gadariae</taxon>
        <taxon>Gadiformes</taxon>
        <taxon>Gadoidei</taxon>
        <taxon>Merlucciidae</taxon>
        <taxon>Merluccius</taxon>
    </lineage>
</organism>
<dbReference type="Proteomes" id="UP001174136">
    <property type="component" value="Unassembled WGS sequence"/>
</dbReference>
<accession>A0AA47P2H2</accession>
<dbReference type="EMBL" id="JAOPHQ010002860">
    <property type="protein sequence ID" value="KAK0145383.1"/>
    <property type="molecule type" value="Genomic_DNA"/>
</dbReference>
<evidence type="ECO:0000313" key="2">
    <source>
        <dbReference type="EMBL" id="KAK0145383.1"/>
    </source>
</evidence>
<dbReference type="AlphaFoldDB" id="A0AA47P2H2"/>
<protein>
    <recommendedName>
        <fullName evidence="4">Bucky ball</fullName>
    </recommendedName>
</protein>
<feature type="compositionally biased region" description="Basic and acidic residues" evidence="1">
    <location>
        <begin position="486"/>
        <end position="495"/>
    </location>
</feature>
<comment type="caution">
    <text evidence="2">The sequence shown here is derived from an EMBL/GenBank/DDBJ whole genome shotgun (WGS) entry which is preliminary data.</text>
</comment>
<feature type="region of interest" description="Disordered" evidence="1">
    <location>
        <begin position="102"/>
        <end position="147"/>
    </location>
</feature>
<evidence type="ECO:0008006" key="4">
    <source>
        <dbReference type="Google" id="ProtNLM"/>
    </source>
</evidence>
<keyword evidence="3" id="KW-1185">Reference proteome</keyword>